<comment type="caution">
    <text evidence="1">The sequence shown here is derived from an EMBL/GenBank/DDBJ whole genome shotgun (WGS) entry which is preliminary data.</text>
</comment>
<organism evidence="1 2">
    <name type="scientific">Ambrosiozyma monospora</name>
    <name type="common">Yeast</name>
    <name type="synonym">Endomycopsis monosporus</name>
    <dbReference type="NCBI Taxonomy" id="43982"/>
    <lineage>
        <taxon>Eukaryota</taxon>
        <taxon>Fungi</taxon>
        <taxon>Dikarya</taxon>
        <taxon>Ascomycota</taxon>
        <taxon>Saccharomycotina</taxon>
        <taxon>Pichiomycetes</taxon>
        <taxon>Pichiales</taxon>
        <taxon>Pichiaceae</taxon>
        <taxon>Ambrosiozyma</taxon>
    </lineage>
</organism>
<evidence type="ECO:0000313" key="1">
    <source>
        <dbReference type="EMBL" id="GME93351.1"/>
    </source>
</evidence>
<proteinExistence type="predicted"/>
<name>A0ACB5TQL0_AMBMO</name>
<dbReference type="EMBL" id="BSXS01008696">
    <property type="protein sequence ID" value="GME93351.1"/>
    <property type="molecule type" value="Genomic_DNA"/>
</dbReference>
<gene>
    <name evidence="1" type="ORF">Amon02_000930100</name>
</gene>
<evidence type="ECO:0000313" key="2">
    <source>
        <dbReference type="Proteomes" id="UP001165064"/>
    </source>
</evidence>
<keyword evidence="2" id="KW-1185">Reference proteome</keyword>
<protein>
    <submittedName>
        <fullName evidence="1">Unnamed protein product</fullName>
    </submittedName>
</protein>
<accession>A0ACB5TQL0</accession>
<reference evidence="1" key="1">
    <citation type="submission" date="2023-04" db="EMBL/GenBank/DDBJ databases">
        <title>Ambrosiozyma monospora NBRC 10751.</title>
        <authorList>
            <person name="Ichikawa N."/>
            <person name="Sato H."/>
            <person name="Tonouchi N."/>
        </authorList>
    </citation>
    <scope>NUCLEOTIDE SEQUENCE</scope>
    <source>
        <strain evidence="1">NBRC 10751</strain>
    </source>
</reference>
<dbReference type="Proteomes" id="UP001165064">
    <property type="component" value="Unassembled WGS sequence"/>
</dbReference>
<sequence length="103" mass="11362">MAPEQFTTGINKLVRRGYNLVDGDAVKLVFVKNNSGRIWSLFKNVLAVVGGTFLTLLGLSYYLDIPKQELTSVETSKTDKGDRRIVTQSDAPESPESLKAKTN</sequence>